<accession>A0A9Q1CR27</accession>
<keyword evidence="2" id="KW-1185">Reference proteome</keyword>
<name>A0A9Q1CR27_HOLLE</name>
<dbReference type="PANTHER" id="PTHR46670">
    <property type="entry name" value="ENDO/EXONUCLEASE/PHOSPHATASE DOMAIN-CONTAINING PROTEIN"/>
    <property type="match status" value="1"/>
</dbReference>
<dbReference type="AlphaFoldDB" id="A0A9Q1CR27"/>
<evidence type="ECO:0000313" key="1">
    <source>
        <dbReference type="EMBL" id="KAJ8049803.1"/>
    </source>
</evidence>
<evidence type="ECO:0000313" key="2">
    <source>
        <dbReference type="Proteomes" id="UP001152320"/>
    </source>
</evidence>
<comment type="caution">
    <text evidence="1">The sequence shown here is derived from an EMBL/GenBank/DDBJ whole genome shotgun (WGS) entry which is preliminary data.</text>
</comment>
<dbReference type="PANTHER" id="PTHR46670:SF3">
    <property type="entry name" value="ENDONUCLEASE_EXONUCLEASE_PHOSPHATASE DOMAIN-CONTAINING PROTEIN"/>
    <property type="match status" value="1"/>
</dbReference>
<gene>
    <name evidence="1" type="ORF">HOLleu_02710</name>
</gene>
<sequence>MCFQNLLSSYGLVQHVASPTHQLGHTLDLFITRASDPIVFRNLQCKDGLSNHFAITCNLLIEKPPPLTKSIKTRNLKAINIDSFCNDVSNPTDSSFLNLDLNGKVSHYNSVLSNLLETHAPATVRNVRIRPNTSWYDEIISSEKKKRRKLEKKWRKSRLEIDRQLYKQQKQKVISLIKSAKLNYYKNLCATHSKDQKKLFNIINKLLHKRHEISLPDCESDEELANKFSHFFL</sequence>
<reference evidence="1" key="1">
    <citation type="submission" date="2021-10" db="EMBL/GenBank/DDBJ databases">
        <title>Tropical sea cucumber genome reveals ecological adaptation and Cuvierian tubules defense mechanism.</title>
        <authorList>
            <person name="Chen T."/>
        </authorList>
    </citation>
    <scope>NUCLEOTIDE SEQUENCE</scope>
    <source>
        <strain evidence="1">Nanhai2018</strain>
        <tissue evidence="1">Muscle</tissue>
    </source>
</reference>
<organism evidence="1 2">
    <name type="scientific">Holothuria leucospilota</name>
    <name type="common">Black long sea cucumber</name>
    <name type="synonym">Mertensiothuria leucospilota</name>
    <dbReference type="NCBI Taxonomy" id="206669"/>
    <lineage>
        <taxon>Eukaryota</taxon>
        <taxon>Metazoa</taxon>
        <taxon>Echinodermata</taxon>
        <taxon>Eleutherozoa</taxon>
        <taxon>Echinozoa</taxon>
        <taxon>Holothuroidea</taxon>
        <taxon>Aspidochirotacea</taxon>
        <taxon>Aspidochirotida</taxon>
        <taxon>Holothuriidae</taxon>
        <taxon>Holothuria</taxon>
    </lineage>
</organism>
<proteinExistence type="predicted"/>
<protein>
    <submittedName>
        <fullName evidence="1">Uncharacterized protein</fullName>
    </submittedName>
</protein>
<dbReference type="Proteomes" id="UP001152320">
    <property type="component" value="Chromosome 1"/>
</dbReference>
<dbReference type="EMBL" id="JAIZAY010000001">
    <property type="protein sequence ID" value="KAJ8049803.1"/>
    <property type="molecule type" value="Genomic_DNA"/>
</dbReference>
<dbReference type="OrthoDB" id="10069551at2759"/>